<evidence type="ECO:0000256" key="1">
    <source>
        <dbReference type="ARBA" id="ARBA00008455"/>
    </source>
</evidence>
<dbReference type="PROSITE" id="PS00639">
    <property type="entry name" value="THIOL_PROTEASE_HIS"/>
    <property type="match status" value="1"/>
</dbReference>
<dbReference type="InterPro" id="IPR000668">
    <property type="entry name" value="Peptidase_C1A_C"/>
</dbReference>
<feature type="signal peptide" evidence="3">
    <location>
        <begin position="1"/>
        <end position="15"/>
    </location>
</feature>
<dbReference type="Gene3D" id="1.10.287.2250">
    <property type="match status" value="1"/>
</dbReference>
<dbReference type="PANTHER" id="PTHR12411">
    <property type="entry name" value="CYSTEINE PROTEASE FAMILY C1-RELATED"/>
    <property type="match status" value="1"/>
</dbReference>
<comment type="similarity">
    <text evidence="1">Belongs to the peptidase C1 family.</text>
</comment>
<accession>A0A9P0E484</accession>
<dbReference type="PROSITE" id="PS00640">
    <property type="entry name" value="THIOL_PROTEASE_ASN"/>
    <property type="match status" value="1"/>
</dbReference>
<keyword evidence="2" id="KW-1015">Disulfide bond</keyword>
<dbReference type="InterPro" id="IPR025661">
    <property type="entry name" value="Pept_asp_AS"/>
</dbReference>
<sequence>MKTLLVISLLATCLAKDWKSFKVNFNKMYTGLSEELKRMAAYEANKMWVENHNKRYENGQVSFKVAMNEFGDLEGKCQYTDNKQVVKIKAFAFIKKIGDKENTLKTAVAHVGPISACVWASRAYRFFSGGIYQDEECINNTNVNHAVLVVGYGREKEMDYWLIKNSWGMSWGEYGYGKMIRNMDDHCNIASRNVFPIV</sequence>
<feature type="chain" id="PRO_5040500245" evidence="3">
    <location>
        <begin position="16"/>
        <end position="198"/>
    </location>
</feature>
<dbReference type="Gene3D" id="3.90.70.10">
    <property type="entry name" value="Cysteine proteinases"/>
    <property type="match status" value="1"/>
</dbReference>
<evidence type="ECO:0000313" key="7">
    <source>
        <dbReference type="Proteomes" id="UP001152798"/>
    </source>
</evidence>
<evidence type="ECO:0000259" key="4">
    <source>
        <dbReference type="SMART" id="SM00645"/>
    </source>
</evidence>
<reference evidence="6" key="1">
    <citation type="submission" date="2022-01" db="EMBL/GenBank/DDBJ databases">
        <authorList>
            <person name="King R."/>
        </authorList>
    </citation>
    <scope>NUCLEOTIDE SEQUENCE</scope>
</reference>
<dbReference type="SMART" id="SM00848">
    <property type="entry name" value="Inhibitor_I29"/>
    <property type="match status" value="1"/>
</dbReference>
<keyword evidence="3" id="KW-0732">Signal</keyword>
<gene>
    <name evidence="6" type="ORF">NEZAVI_LOCUS1064</name>
</gene>
<dbReference type="InterPro" id="IPR039417">
    <property type="entry name" value="Peptidase_C1A_papain-like"/>
</dbReference>
<dbReference type="InterPro" id="IPR013128">
    <property type="entry name" value="Peptidase_C1A"/>
</dbReference>
<dbReference type="CDD" id="cd02248">
    <property type="entry name" value="Peptidase_C1A"/>
    <property type="match status" value="1"/>
</dbReference>
<keyword evidence="7" id="KW-1185">Reference proteome</keyword>
<dbReference type="InterPro" id="IPR025660">
    <property type="entry name" value="Pept_his_AS"/>
</dbReference>
<proteinExistence type="inferred from homology"/>
<name>A0A9P0E484_NEZVI</name>
<dbReference type="Pfam" id="PF00112">
    <property type="entry name" value="Peptidase_C1"/>
    <property type="match status" value="1"/>
</dbReference>
<evidence type="ECO:0000259" key="5">
    <source>
        <dbReference type="SMART" id="SM00848"/>
    </source>
</evidence>
<feature type="domain" description="Peptidase C1A papain C-terminal" evidence="4">
    <location>
        <begin position="14"/>
        <end position="197"/>
    </location>
</feature>
<dbReference type="SMART" id="SM00645">
    <property type="entry name" value="Pept_C1"/>
    <property type="match status" value="1"/>
</dbReference>
<evidence type="ECO:0000256" key="3">
    <source>
        <dbReference type="SAM" id="SignalP"/>
    </source>
</evidence>
<evidence type="ECO:0000256" key="2">
    <source>
        <dbReference type="ARBA" id="ARBA00023157"/>
    </source>
</evidence>
<dbReference type="Proteomes" id="UP001152798">
    <property type="component" value="Chromosome 1"/>
</dbReference>
<dbReference type="OrthoDB" id="10253408at2759"/>
<dbReference type="GO" id="GO:0008234">
    <property type="term" value="F:cysteine-type peptidase activity"/>
    <property type="evidence" value="ECO:0007669"/>
    <property type="project" value="InterPro"/>
</dbReference>
<evidence type="ECO:0000313" key="6">
    <source>
        <dbReference type="EMBL" id="CAH1389725.1"/>
    </source>
</evidence>
<protein>
    <submittedName>
        <fullName evidence="6">Uncharacterized protein</fullName>
    </submittedName>
</protein>
<dbReference type="InterPro" id="IPR038765">
    <property type="entry name" value="Papain-like_cys_pep_sf"/>
</dbReference>
<dbReference type="GO" id="GO:0006508">
    <property type="term" value="P:proteolysis"/>
    <property type="evidence" value="ECO:0007669"/>
    <property type="project" value="InterPro"/>
</dbReference>
<dbReference type="InterPro" id="IPR013201">
    <property type="entry name" value="Prot_inhib_I29"/>
</dbReference>
<feature type="domain" description="Cathepsin propeptide inhibitor" evidence="5">
    <location>
        <begin position="18"/>
        <end position="73"/>
    </location>
</feature>
<dbReference type="AlphaFoldDB" id="A0A9P0E484"/>
<dbReference type="EMBL" id="OV725077">
    <property type="protein sequence ID" value="CAH1389725.1"/>
    <property type="molecule type" value="Genomic_DNA"/>
</dbReference>
<dbReference type="SUPFAM" id="SSF54001">
    <property type="entry name" value="Cysteine proteinases"/>
    <property type="match status" value="1"/>
</dbReference>
<organism evidence="6 7">
    <name type="scientific">Nezara viridula</name>
    <name type="common">Southern green stink bug</name>
    <name type="synonym">Cimex viridulus</name>
    <dbReference type="NCBI Taxonomy" id="85310"/>
    <lineage>
        <taxon>Eukaryota</taxon>
        <taxon>Metazoa</taxon>
        <taxon>Ecdysozoa</taxon>
        <taxon>Arthropoda</taxon>
        <taxon>Hexapoda</taxon>
        <taxon>Insecta</taxon>
        <taxon>Pterygota</taxon>
        <taxon>Neoptera</taxon>
        <taxon>Paraneoptera</taxon>
        <taxon>Hemiptera</taxon>
        <taxon>Heteroptera</taxon>
        <taxon>Panheteroptera</taxon>
        <taxon>Pentatomomorpha</taxon>
        <taxon>Pentatomoidea</taxon>
        <taxon>Pentatomidae</taxon>
        <taxon>Pentatominae</taxon>
        <taxon>Nezara</taxon>
    </lineage>
</organism>